<dbReference type="Pfam" id="PF11684">
    <property type="entry name" value="DUF3280"/>
    <property type="match status" value="1"/>
</dbReference>
<keyword evidence="3" id="KW-1185">Reference proteome</keyword>
<dbReference type="InterPro" id="IPR021698">
    <property type="entry name" value="DUF3280"/>
</dbReference>
<sequence>MRRIAFILAPVMVFAGLVVATADQPAVHPPIKLAVFPFELEDFSAAAAYMPPDDIDREQLRLSTEEARRLIAESGRYQLVDIGEVHDEAAKAGKLRDCGGCDAKIAAGLHADQSMIGIVTRISRTDYAVTYKIRDVQSGALVDVEQTDLRAGANSAWSRGARWLIERRLLEKAN</sequence>
<dbReference type="EMBL" id="LT629750">
    <property type="protein sequence ID" value="SDT07623.1"/>
    <property type="molecule type" value="Genomic_DNA"/>
</dbReference>
<protein>
    <recommendedName>
        <fullName evidence="4">DUF2380 domain-containing protein</fullName>
    </recommendedName>
</protein>
<reference evidence="3" key="1">
    <citation type="submission" date="2016-10" db="EMBL/GenBank/DDBJ databases">
        <authorList>
            <person name="Varghese N."/>
            <person name="Submissions S."/>
        </authorList>
    </citation>
    <scope>NUCLEOTIDE SEQUENCE [LARGE SCALE GENOMIC DNA]</scope>
    <source>
        <strain evidence="3">GAS369</strain>
    </source>
</reference>
<dbReference type="Proteomes" id="UP000243904">
    <property type="component" value="Chromosome I"/>
</dbReference>
<accession>A0A1H1XE89</accession>
<name>A0A1H1XE89_9BRAD</name>
<dbReference type="AlphaFoldDB" id="A0A1H1XE89"/>
<evidence type="ECO:0000256" key="1">
    <source>
        <dbReference type="SAM" id="SignalP"/>
    </source>
</evidence>
<organism evidence="2 3">
    <name type="scientific">Bradyrhizobium canariense</name>
    <dbReference type="NCBI Taxonomy" id="255045"/>
    <lineage>
        <taxon>Bacteria</taxon>
        <taxon>Pseudomonadati</taxon>
        <taxon>Pseudomonadota</taxon>
        <taxon>Alphaproteobacteria</taxon>
        <taxon>Hyphomicrobiales</taxon>
        <taxon>Nitrobacteraceae</taxon>
        <taxon>Bradyrhizobium</taxon>
    </lineage>
</organism>
<gene>
    <name evidence="2" type="ORF">SAMN05444158_4289</name>
</gene>
<proteinExistence type="predicted"/>
<feature type="signal peptide" evidence="1">
    <location>
        <begin position="1"/>
        <end position="20"/>
    </location>
</feature>
<evidence type="ECO:0008006" key="4">
    <source>
        <dbReference type="Google" id="ProtNLM"/>
    </source>
</evidence>
<evidence type="ECO:0000313" key="2">
    <source>
        <dbReference type="EMBL" id="SDT07623.1"/>
    </source>
</evidence>
<evidence type="ECO:0000313" key="3">
    <source>
        <dbReference type="Proteomes" id="UP000243904"/>
    </source>
</evidence>
<feature type="chain" id="PRO_5009265475" description="DUF2380 domain-containing protein" evidence="1">
    <location>
        <begin position="21"/>
        <end position="174"/>
    </location>
</feature>
<keyword evidence="1" id="KW-0732">Signal</keyword>